<feature type="region of interest" description="Disordered" evidence="1">
    <location>
        <begin position="1"/>
        <end position="118"/>
    </location>
</feature>
<evidence type="ECO:0000313" key="3">
    <source>
        <dbReference type="EMBL" id="CAD8060533.1"/>
    </source>
</evidence>
<accession>A0A8S1L4N5</accession>
<dbReference type="PANTHER" id="PTHR16517:SF7">
    <property type="entry name" value="PROTEIN KING TUBBY"/>
    <property type="match status" value="1"/>
</dbReference>
<name>A0A8S1L4N5_PARPR</name>
<feature type="compositionally biased region" description="Acidic residues" evidence="1">
    <location>
        <begin position="244"/>
        <end position="255"/>
    </location>
</feature>
<dbReference type="Proteomes" id="UP000688137">
    <property type="component" value="Unassembled WGS sequence"/>
</dbReference>
<feature type="compositionally biased region" description="Polar residues" evidence="1">
    <location>
        <begin position="93"/>
        <end position="104"/>
    </location>
</feature>
<feature type="compositionally biased region" description="Basic and acidic residues" evidence="1">
    <location>
        <begin position="40"/>
        <end position="67"/>
    </location>
</feature>
<feature type="compositionally biased region" description="Low complexity" evidence="1">
    <location>
        <begin position="15"/>
        <end position="27"/>
    </location>
</feature>
<gene>
    <name evidence="3" type="ORF">PPRIM_AZ9-3.1.T0300183</name>
</gene>
<reference evidence="3" key="1">
    <citation type="submission" date="2021-01" db="EMBL/GenBank/DDBJ databases">
        <authorList>
            <consortium name="Genoscope - CEA"/>
            <person name="William W."/>
        </authorList>
    </citation>
    <scope>NUCLEOTIDE SEQUENCE</scope>
</reference>
<feature type="region of interest" description="Disordered" evidence="1">
    <location>
        <begin position="287"/>
        <end position="313"/>
    </location>
</feature>
<comment type="caution">
    <text evidence="3">The sequence shown here is derived from an EMBL/GenBank/DDBJ whole genome shotgun (WGS) entry which is preliminary data.</text>
</comment>
<dbReference type="AlphaFoldDB" id="A0A8S1L4N5"/>
<feature type="compositionally biased region" description="Polar residues" evidence="1">
    <location>
        <begin position="29"/>
        <end position="38"/>
    </location>
</feature>
<feature type="domain" description="Tubby C-terminal" evidence="2">
    <location>
        <begin position="331"/>
        <end position="566"/>
    </location>
</feature>
<evidence type="ECO:0000256" key="1">
    <source>
        <dbReference type="SAM" id="MobiDB-lite"/>
    </source>
</evidence>
<dbReference type="OMA" id="NDYIVMQ"/>
<feature type="compositionally biased region" description="Polar residues" evidence="1">
    <location>
        <begin position="298"/>
        <end position="309"/>
    </location>
</feature>
<evidence type="ECO:0000313" key="4">
    <source>
        <dbReference type="Proteomes" id="UP000688137"/>
    </source>
</evidence>
<dbReference type="Pfam" id="PF01167">
    <property type="entry name" value="Tub"/>
    <property type="match status" value="1"/>
</dbReference>
<dbReference type="EMBL" id="CAJJDM010000029">
    <property type="protein sequence ID" value="CAD8060533.1"/>
    <property type="molecule type" value="Genomic_DNA"/>
</dbReference>
<feature type="compositionally biased region" description="Basic and acidic residues" evidence="1">
    <location>
        <begin position="287"/>
        <end position="297"/>
    </location>
</feature>
<dbReference type="InterPro" id="IPR000007">
    <property type="entry name" value="Tubby_C"/>
</dbReference>
<sequence>MFLNPQYIEDDTQEPVNPNPQSSQRQQPKGRSNITKFSAKTKEEPKQDNKPLSRIQQKEIEIQKKQSESQIQQNDEMVESLVQFDSDPEQQDIKNQTTPLIDSQNKQEEHKPQQYTKPQDTLEFQQLSVLQSNKQYKKKLGQNESTYGQDFELEFEKFSIIGNNHNQYYEPGQQLSQDDSLPQLQKQNNKIQFIESQSLKFKPQENNVDDDKIIINKQIIKEEEDITQDNNNYQKLQEIIVQDQNEEEDEDENDDGLLSQQQKEQEIRKELKQQYDKIQMDITQDTHEVKEQQDNKQDIQQVPQEQPKQTCPYPKPLLSIEFPNGKKHFLLNPAPKGGMIQCTIKRDRSGMSRFYPKYHLHISNGFMYLMSSKKRACNNTSNYIISMSREDLDKGNNFIGKVRSNFMGTEFILYDAGLNPEKTKDQSKIRQQLGIIQYESNLLGSKGPRKMVVLLPNLDEREQMYVFKPTNSKDGILKEYLNNNRDHIVTYVNRPPQWNSRHKAFVLNFYQRVDKPSVKNFQLIVQNKEDNILLQFGRVGDDLFNLDFQYPITPLQAFQIALTSFDYKIACE</sequence>
<feature type="region of interest" description="Disordered" evidence="1">
    <location>
        <begin position="243"/>
        <end position="264"/>
    </location>
</feature>
<protein>
    <recommendedName>
        <fullName evidence="2">Tubby C-terminal domain-containing protein</fullName>
    </recommendedName>
</protein>
<keyword evidence="4" id="KW-1185">Reference proteome</keyword>
<dbReference type="PANTHER" id="PTHR16517">
    <property type="entry name" value="TUBBY-RELATED"/>
    <property type="match status" value="1"/>
</dbReference>
<proteinExistence type="predicted"/>
<organism evidence="3 4">
    <name type="scientific">Paramecium primaurelia</name>
    <dbReference type="NCBI Taxonomy" id="5886"/>
    <lineage>
        <taxon>Eukaryota</taxon>
        <taxon>Sar</taxon>
        <taxon>Alveolata</taxon>
        <taxon>Ciliophora</taxon>
        <taxon>Intramacronucleata</taxon>
        <taxon>Oligohymenophorea</taxon>
        <taxon>Peniculida</taxon>
        <taxon>Parameciidae</taxon>
        <taxon>Paramecium</taxon>
    </lineage>
</organism>
<evidence type="ECO:0000259" key="2">
    <source>
        <dbReference type="Pfam" id="PF01167"/>
    </source>
</evidence>